<dbReference type="EMBL" id="CP019124">
    <property type="protein sequence ID" value="APX88768.1"/>
    <property type="molecule type" value="Genomic_DNA"/>
</dbReference>
<organism evidence="2 3">
    <name type="scientific">Brevirhabdus pacifica</name>
    <dbReference type="NCBI Taxonomy" id="1267768"/>
    <lineage>
        <taxon>Bacteria</taxon>
        <taxon>Pseudomonadati</taxon>
        <taxon>Pseudomonadota</taxon>
        <taxon>Alphaproteobacteria</taxon>
        <taxon>Rhodobacterales</taxon>
        <taxon>Paracoccaceae</taxon>
        <taxon>Brevirhabdus</taxon>
    </lineage>
</organism>
<name>A0A1U7DFW0_9RHOB</name>
<evidence type="ECO:0000256" key="1">
    <source>
        <dbReference type="SAM" id="MobiDB-lite"/>
    </source>
</evidence>
<reference evidence="2 3" key="1">
    <citation type="submission" date="2017-01" db="EMBL/GenBank/DDBJ databases">
        <title>Genomic analysis of Xuhuaishuia manganoxidans DY6-4.</title>
        <authorList>
            <person name="Wang X."/>
        </authorList>
    </citation>
    <scope>NUCLEOTIDE SEQUENCE [LARGE SCALE GENOMIC DNA]</scope>
    <source>
        <strain evidence="2 3">DY6-4</strain>
    </source>
</reference>
<accession>A0A2M9DG07</accession>
<dbReference type="InterPro" id="IPR007481">
    <property type="entry name" value="SspB"/>
</dbReference>
<dbReference type="STRING" id="1267768.BV394_02670"/>
<proteinExistence type="predicted"/>
<dbReference type="AlphaFoldDB" id="A0A1U7DFW0"/>
<dbReference type="Proteomes" id="UP000187266">
    <property type="component" value="Chromosome"/>
</dbReference>
<accession>A0A1U7DFW0</accession>
<dbReference type="Pfam" id="PF04386">
    <property type="entry name" value="SspB"/>
    <property type="match status" value="1"/>
</dbReference>
<dbReference type="InterPro" id="IPR036760">
    <property type="entry name" value="SspB-like_sf"/>
</dbReference>
<evidence type="ECO:0000313" key="2">
    <source>
        <dbReference type="EMBL" id="APX88768.1"/>
    </source>
</evidence>
<gene>
    <name evidence="2" type="ORF">BV394_02670</name>
</gene>
<feature type="compositionally biased region" description="Acidic residues" evidence="1">
    <location>
        <begin position="133"/>
        <end position="144"/>
    </location>
</feature>
<feature type="region of interest" description="Disordered" evidence="1">
    <location>
        <begin position="115"/>
        <end position="186"/>
    </location>
</feature>
<protein>
    <submittedName>
        <fullName evidence="2">Uncharacterized protein</fullName>
    </submittedName>
</protein>
<sequence length="186" mass="20592">MSGSIEYGNLMHRAMRRLISDVLEDVSENGLPGDHHFFITYETTHPDVGMPDWLKARYPEQIMIVIQHWFEDLIVDENGFQITLNFGDAPVPLYVPFDALQTFVDPSVEFGLRFESQDSDEDEHSSPIHIVDDLDDEEPSDSDADAPAAQAGESASGGKGKPAEEKAAAAPAKRDAEVVSLDSFRK</sequence>
<dbReference type="RefSeq" id="WP_076978792.1">
    <property type="nucleotide sequence ID" value="NZ_CP019124.1"/>
</dbReference>
<dbReference type="SUPFAM" id="SSF101738">
    <property type="entry name" value="SspB-like"/>
    <property type="match status" value="1"/>
</dbReference>
<dbReference type="OrthoDB" id="9800412at2"/>
<feature type="compositionally biased region" description="Basic and acidic residues" evidence="1">
    <location>
        <begin position="161"/>
        <end position="186"/>
    </location>
</feature>
<keyword evidence="3" id="KW-1185">Reference proteome</keyword>
<feature type="compositionally biased region" description="Low complexity" evidence="1">
    <location>
        <begin position="145"/>
        <end position="154"/>
    </location>
</feature>
<dbReference type="Gene3D" id="2.30.30.220">
    <property type="entry name" value="SspB-like"/>
    <property type="match status" value="1"/>
</dbReference>
<evidence type="ECO:0000313" key="3">
    <source>
        <dbReference type="Proteomes" id="UP000187266"/>
    </source>
</evidence>